<sequence length="196" mass="22325">MKSAKNGRDGRTRIIEGALRRFSQDGVSSTTLASLREESGVSVGSFYHHFASKEHVFGVLYSEIQTMYQQAFLDELFRHDTARGGIEAIVAMHMAWCGSHPERARILISERPPRREEPGGPEIAESRRAFFRQVADWWRPHMKDGVLRPVHPTMCYVLWLGPATEMCRLWFTGAHQPTEEEVKALCEAAWLSLRVA</sequence>
<dbReference type="InterPro" id="IPR009057">
    <property type="entry name" value="Homeodomain-like_sf"/>
</dbReference>
<dbReference type="SUPFAM" id="SSF46689">
    <property type="entry name" value="Homeodomain-like"/>
    <property type="match status" value="1"/>
</dbReference>
<dbReference type="InterPro" id="IPR036271">
    <property type="entry name" value="Tet_transcr_reg_TetR-rel_C_sf"/>
</dbReference>
<dbReference type="PROSITE" id="PS50977">
    <property type="entry name" value="HTH_TETR_2"/>
    <property type="match status" value="1"/>
</dbReference>
<evidence type="ECO:0000256" key="1">
    <source>
        <dbReference type="ARBA" id="ARBA00023125"/>
    </source>
</evidence>
<gene>
    <name evidence="4" type="ORF">DQ384_17935</name>
</gene>
<dbReference type="EMBL" id="QOIL01000009">
    <property type="protein sequence ID" value="RCG30035.1"/>
    <property type="molecule type" value="Genomic_DNA"/>
</dbReference>
<dbReference type="PANTHER" id="PTHR30055">
    <property type="entry name" value="HTH-TYPE TRANSCRIPTIONAL REGULATOR RUTR"/>
    <property type="match status" value="1"/>
</dbReference>
<evidence type="ECO:0000313" key="4">
    <source>
        <dbReference type="EMBL" id="RCG30035.1"/>
    </source>
</evidence>
<evidence type="ECO:0000313" key="5">
    <source>
        <dbReference type="Proteomes" id="UP000253094"/>
    </source>
</evidence>
<dbReference type="AlphaFoldDB" id="A0A367FK59"/>
<evidence type="ECO:0000256" key="2">
    <source>
        <dbReference type="PROSITE-ProRule" id="PRU00335"/>
    </source>
</evidence>
<dbReference type="RefSeq" id="WP_114029977.1">
    <property type="nucleotide sequence ID" value="NZ_QOIL01000009.1"/>
</dbReference>
<dbReference type="SUPFAM" id="SSF48498">
    <property type="entry name" value="Tetracyclin repressor-like, C-terminal domain"/>
    <property type="match status" value="1"/>
</dbReference>
<dbReference type="GO" id="GO:0000976">
    <property type="term" value="F:transcription cis-regulatory region binding"/>
    <property type="evidence" value="ECO:0007669"/>
    <property type="project" value="TreeGrafter"/>
</dbReference>
<dbReference type="InterPro" id="IPR023772">
    <property type="entry name" value="DNA-bd_HTH_TetR-type_CS"/>
</dbReference>
<proteinExistence type="predicted"/>
<feature type="domain" description="HTH tetR-type" evidence="3">
    <location>
        <begin position="8"/>
        <end position="68"/>
    </location>
</feature>
<keyword evidence="1 2" id="KW-0238">DNA-binding</keyword>
<dbReference type="InterPro" id="IPR001647">
    <property type="entry name" value="HTH_TetR"/>
</dbReference>
<keyword evidence="5" id="KW-1185">Reference proteome</keyword>
<dbReference type="PANTHER" id="PTHR30055:SF187">
    <property type="entry name" value="TRANSCRIPTIONAL REGULATORY PROTEIN"/>
    <property type="match status" value="1"/>
</dbReference>
<protein>
    <submittedName>
        <fullName evidence="4">TetR/AcrR family transcriptional regulator</fullName>
    </submittedName>
</protein>
<dbReference type="Pfam" id="PF00440">
    <property type="entry name" value="TetR_N"/>
    <property type="match status" value="1"/>
</dbReference>
<organism evidence="4 5">
    <name type="scientific">Sphaerisporangium album</name>
    <dbReference type="NCBI Taxonomy" id="509200"/>
    <lineage>
        <taxon>Bacteria</taxon>
        <taxon>Bacillati</taxon>
        <taxon>Actinomycetota</taxon>
        <taxon>Actinomycetes</taxon>
        <taxon>Streptosporangiales</taxon>
        <taxon>Streptosporangiaceae</taxon>
        <taxon>Sphaerisporangium</taxon>
    </lineage>
</organism>
<comment type="caution">
    <text evidence="4">The sequence shown here is derived from an EMBL/GenBank/DDBJ whole genome shotgun (WGS) entry which is preliminary data.</text>
</comment>
<evidence type="ECO:0000259" key="3">
    <source>
        <dbReference type="PROSITE" id="PS50977"/>
    </source>
</evidence>
<dbReference type="PRINTS" id="PR00455">
    <property type="entry name" value="HTHTETR"/>
</dbReference>
<dbReference type="GO" id="GO:0003700">
    <property type="term" value="F:DNA-binding transcription factor activity"/>
    <property type="evidence" value="ECO:0007669"/>
    <property type="project" value="TreeGrafter"/>
</dbReference>
<dbReference type="PROSITE" id="PS01081">
    <property type="entry name" value="HTH_TETR_1"/>
    <property type="match status" value="1"/>
</dbReference>
<dbReference type="Proteomes" id="UP000253094">
    <property type="component" value="Unassembled WGS sequence"/>
</dbReference>
<dbReference type="OrthoDB" id="3687980at2"/>
<reference evidence="4 5" key="1">
    <citation type="submission" date="2018-06" db="EMBL/GenBank/DDBJ databases">
        <title>Sphaerisporangium craniellae sp. nov., isolated from a marine sponge in the South China Sea.</title>
        <authorList>
            <person name="Li L."/>
        </authorList>
    </citation>
    <scope>NUCLEOTIDE SEQUENCE [LARGE SCALE GENOMIC DNA]</scope>
    <source>
        <strain evidence="4 5">CCTCC AA 208026</strain>
    </source>
</reference>
<name>A0A367FK59_9ACTN</name>
<dbReference type="Gene3D" id="1.10.357.10">
    <property type="entry name" value="Tetracycline Repressor, domain 2"/>
    <property type="match status" value="1"/>
</dbReference>
<feature type="DNA-binding region" description="H-T-H motif" evidence="2">
    <location>
        <begin position="31"/>
        <end position="50"/>
    </location>
</feature>
<accession>A0A367FK59</accession>
<dbReference type="InterPro" id="IPR050109">
    <property type="entry name" value="HTH-type_TetR-like_transc_reg"/>
</dbReference>